<sequence length="260" mass="29604">MLDGRSKALRFLEVSRQPWTMRIHQKYCNNVIGRSRFLAPISLQKWGSLLLSFRYRLQTPVLVSVLNRDLVESRTWSTRSRVNGDRGLPPLWHFLSPPTHHTSSHIVACISAGSKEWQVITFCPLPLFSSHVLPFPVCPSSSLCSCAFLLFGVYWLLIFPQMSCLSLLRFLRAFFYISSVCIRSSFCCITPPPLSRWTYGYIESSCPYQTCACMYHLQEALPSSRTGYPSLLSLVIYFVVEIVLLLPCTIVLGCHHLLSS</sequence>
<dbReference type="EMBL" id="MU117962">
    <property type="protein sequence ID" value="KAF9653933.1"/>
    <property type="molecule type" value="Genomic_DNA"/>
</dbReference>
<proteinExistence type="predicted"/>
<reference evidence="1" key="2">
    <citation type="journal article" date="2020" name="Nat. Commun.">
        <title>Large-scale genome sequencing of mycorrhizal fungi provides insights into the early evolution of symbiotic traits.</title>
        <authorList>
            <person name="Miyauchi S."/>
            <person name="Kiss E."/>
            <person name="Kuo A."/>
            <person name="Drula E."/>
            <person name="Kohler A."/>
            <person name="Sanchez-Garcia M."/>
            <person name="Morin E."/>
            <person name="Andreopoulos B."/>
            <person name="Barry K.W."/>
            <person name="Bonito G."/>
            <person name="Buee M."/>
            <person name="Carver A."/>
            <person name="Chen C."/>
            <person name="Cichocki N."/>
            <person name="Clum A."/>
            <person name="Culley D."/>
            <person name="Crous P.W."/>
            <person name="Fauchery L."/>
            <person name="Girlanda M."/>
            <person name="Hayes R.D."/>
            <person name="Keri Z."/>
            <person name="LaButti K."/>
            <person name="Lipzen A."/>
            <person name="Lombard V."/>
            <person name="Magnuson J."/>
            <person name="Maillard F."/>
            <person name="Murat C."/>
            <person name="Nolan M."/>
            <person name="Ohm R.A."/>
            <person name="Pangilinan J."/>
            <person name="Pereira M.F."/>
            <person name="Perotto S."/>
            <person name="Peter M."/>
            <person name="Pfister S."/>
            <person name="Riley R."/>
            <person name="Sitrit Y."/>
            <person name="Stielow J.B."/>
            <person name="Szollosi G."/>
            <person name="Zifcakova L."/>
            <person name="Stursova M."/>
            <person name="Spatafora J.W."/>
            <person name="Tedersoo L."/>
            <person name="Vaario L.M."/>
            <person name="Yamada A."/>
            <person name="Yan M."/>
            <person name="Wang P."/>
            <person name="Xu J."/>
            <person name="Bruns T."/>
            <person name="Baldrian P."/>
            <person name="Vilgalys R."/>
            <person name="Dunand C."/>
            <person name="Henrissat B."/>
            <person name="Grigoriev I.V."/>
            <person name="Hibbett D."/>
            <person name="Nagy L.G."/>
            <person name="Martin F.M."/>
        </authorList>
    </citation>
    <scope>NUCLEOTIDE SEQUENCE</scope>
    <source>
        <strain evidence="1">P2</strain>
    </source>
</reference>
<reference evidence="1" key="1">
    <citation type="submission" date="2019-10" db="EMBL/GenBank/DDBJ databases">
        <authorList>
            <consortium name="DOE Joint Genome Institute"/>
            <person name="Kuo A."/>
            <person name="Miyauchi S."/>
            <person name="Kiss E."/>
            <person name="Drula E."/>
            <person name="Kohler A."/>
            <person name="Sanchez-Garcia M."/>
            <person name="Andreopoulos B."/>
            <person name="Barry K.W."/>
            <person name="Bonito G."/>
            <person name="Buee M."/>
            <person name="Carver A."/>
            <person name="Chen C."/>
            <person name="Cichocki N."/>
            <person name="Clum A."/>
            <person name="Culley D."/>
            <person name="Crous P.W."/>
            <person name="Fauchery L."/>
            <person name="Girlanda M."/>
            <person name="Hayes R."/>
            <person name="Keri Z."/>
            <person name="Labutti K."/>
            <person name="Lipzen A."/>
            <person name="Lombard V."/>
            <person name="Magnuson J."/>
            <person name="Maillard F."/>
            <person name="Morin E."/>
            <person name="Murat C."/>
            <person name="Nolan M."/>
            <person name="Ohm R."/>
            <person name="Pangilinan J."/>
            <person name="Pereira M."/>
            <person name="Perotto S."/>
            <person name="Peter M."/>
            <person name="Riley R."/>
            <person name="Sitrit Y."/>
            <person name="Stielow B."/>
            <person name="Szollosi G."/>
            <person name="Zifcakova L."/>
            <person name="Stursova M."/>
            <person name="Spatafora J.W."/>
            <person name="Tedersoo L."/>
            <person name="Vaario L.-M."/>
            <person name="Yamada A."/>
            <person name="Yan M."/>
            <person name="Wang P."/>
            <person name="Xu J."/>
            <person name="Bruns T."/>
            <person name="Baldrian P."/>
            <person name="Vilgalys R."/>
            <person name="Henrissat B."/>
            <person name="Grigoriev I.V."/>
            <person name="Hibbett D."/>
            <person name="Nagy L.G."/>
            <person name="Martin F.M."/>
        </authorList>
    </citation>
    <scope>NUCLEOTIDE SEQUENCE</scope>
    <source>
        <strain evidence="1">P2</strain>
    </source>
</reference>
<dbReference type="Proteomes" id="UP000886501">
    <property type="component" value="Unassembled WGS sequence"/>
</dbReference>
<gene>
    <name evidence="1" type="ORF">BDM02DRAFT_1128937</name>
</gene>
<accession>A0ACB6ZXA8</accession>
<evidence type="ECO:0000313" key="2">
    <source>
        <dbReference type="Proteomes" id="UP000886501"/>
    </source>
</evidence>
<organism evidence="1 2">
    <name type="scientific">Thelephora ganbajun</name>
    <name type="common">Ganba fungus</name>
    <dbReference type="NCBI Taxonomy" id="370292"/>
    <lineage>
        <taxon>Eukaryota</taxon>
        <taxon>Fungi</taxon>
        <taxon>Dikarya</taxon>
        <taxon>Basidiomycota</taxon>
        <taxon>Agaricomycotina</taxon>
        <taxon>Agaricomycetes</taxon>
        <taxon>Thelephorales</taxon>
        <taxon>Thelephoraceae</taxon>
        <taxon>Thelephora</taxon>
    </lineage>
</organism>
<protein>
    <submittedName>
        <fullName evidence="1">Uncharacterized protein</fullName>
    </submittedName>
</protein>
<comment type="caution">
    <text evidence="1">The sequence shown here is derived from an EMBL/GenBank/DDBJ whole genome shotgun (WGS) entry which is preliminary data.</text>
</comment>
<evidence type="ECO:0000313" key="1">
    <source>
        <dbReference type="EMBL" id="KAF9653933.1"/>
    </source>
</evidence>
<keyword evidence="2" id="KW-1185">Reference proteome</keyword>
<name>A0ACB6ZXA8_THEGA</name>